<dbReference type="AlphaFoldDB" id="A0A401LCP0"/>
<dbReference type="PANTHER" id="PTHR43861">
    <property type="entry name" value="TRANS-ACONITATE 2-METHYLTRANSFERASE-RELATED"/>
    <property type="match status" value="1"/>
</dbReference>
<gene>
    <name evidence="4" type="ORF">KGMB03357_09600</name>
</gene>
<protein>
    <submittedName>
        <fullName evidence="4">SAM-dependent methyltransferase</fullName>
    </submittedName>
</protein>
<keyword evidence="2 4" id="KW-0808">Transferase</keyword>
<dbReference type="Gene3D" id="3.40.50.150">
    <property type="entry name" value="Vaccinia Virus protein VP39"/>
    <property type="match status" value="1"/>
</dbReference>
<evidence type="ECO:0000256" key="2">
    <source>
        <dbReference type="ARBA" id="ARBA00022679"/>
    </source>
</evidence>
<dbReference type="CDD" id="cd02440">
    <property type="entry name" value="AdoMet_MTases"/>
    <property type="match status" value="1"/>
</dbReference>
<organism evidence="4 5">
    <name type="scientific">Anaerotignum faecicola</name>
    <dbReference type="NCBI Taxonomy" id="2358141"/>
    <lineage>
        <taxon>Bacteria</taxon>
        <taxon>Bacillati</taxon>
        <taxon>Bacillota</taxon>
        <taxon>Clostridia</taxon>
        <taxon>Lachnospirales</taxon>
        <taxon>Anaerotignaceae</taxon>
        <taxon>Anaerotignum</taxon>
    </lineage>
</organism>
<keyword evidence="1 4" id="KW-0489">Methyltransferase</keyword>
<evidence type="ECO:0000313" key="5">
    <source>
        <dbReference type="Proteomes" id="UP000287361"/>
    </source>
</evidence>
<comment type="caution">
    <text evidence="4">The sequence shown here is derived from an EMBL/GenBank/DDBJ whole genome shotgun (WGS) entry which is preliminary data.</text>
</comment>
<reference evidence="4 5" key="1">
    <citation type="submission" date="2018-10" db="EMBL/GenBank/DDBJ databases">
        <title>Draft Genome Sequence of Anaerotignum sp. KCTC 15736.</title>
        <authorList>
            <person name="Choi S.H."/>
            <person name="Kim J.S."/>
            <person name="Kang S.W."/>
            <person name="Lee J.S."/>
            <person name="Park S.H."/>
        </authorList>
    </citation>
    <scope>NUCLEOTIDE SEQUENCE [LARGE SCALE GENOMIC DNA]</scope>
    <source>
        <strain evidence="4 5">KCTC 15736</strain>
    </source>
</reference>
<sequence length="198" mass="23027">MRKTLLYYEQNAENFIRETREVDFSEVQELFLSKLEKGALILDFGCGSGRDTKCFLNRGYFVEAVDGSAEMCRAASRYTGIEVKQMLFQELEEYEKYDGIWACASILHLTHNELKEVLKKILLALKKEGIAYLSFKYGAFEGERRGRYFLDMTEEAFAKILAEIDGFDIEGKWITGDVRPERGDERWLNLILRKRNEG</sequence>
<dbReference type="GO" id="GO:0032259">
    <property type="term" value="P:methylation"/>
    <property type="evidence" value="ECO:0007669"/>
    <property type="project" value="UniProtKB-KW"/>
</dbReference>
<dbReference type="Pfam" id="PF13649">
    <property type="entry name" value="Methyltransf_25"/>
    <property type="match status" value="1"/>
</dbReference>
<keyword evidence="5" id="KW-1185">Reference proteome</keyword>
<feature type="domain" description="Methyltransferase" evidence="3">
    <location>
        <begin position="41"/>
        <end position="129"/>
    </location>
</feature>
<dbReference type="InterPro" id="IPR029063">
    <property type="entry name" value="SAM-dependent_MTases_sf"/>
</dbReference>
<dbReference type="EMBL" id="BHVZ01000001">
    <property type="protein sequence ID" value="GCB29299.1"/>
    <property type="molecule type" value="Genomic_DNA"/>
</dbReference>
<dbReference type="PANTHER" id="PTHR43861:SF1">
    <property type="entry name" value="TRANS-ACONITATE 2-METHYLTRANSFERASE"/>
    <property type="match status" value="1"/>
</dbReference>
<dbReference type="OrthoDB" id="9804312at2"/>
<evidence type="ECO:0000259" key="3">
    <source>
        <dbReference type="Pfam" id="PF13649"/>
    </source>
</evidence>
<dbReference type="SUPFAM" id="SSF53335">
    <property type="entry name" value="S-adenosyl-L-methionine-dependent methyltransferases"/>
    <property type="match status" value="1"/>
</dbReference>
<name>A0A401LCP0_9FIRM</name>
<proteinExistence type="predicted"/>
<evidence type="ECO:0000313" key="4">
    <source>
        <dbReference type="EMBL" id="GCB29299.1"/>
    </source>
</evidence>
<dbReference type="Proteomes" id="UP000287361">
    <property type="component" value="Unassembled WGS sequence"/>
</dbReference>
<accession>A0A401LCP0</accession>
<dbReference type="InterPro" id="IPR041698">
    <property type="entry name" value="Methyltransf_25"/>
</dbReference>
<dbReference type="GO" id="GO:0008168">
    <property type="term" value="F:methyltransferase activity"/>
    <property type="evidence" value="ECO:0007669"/>
    <property type="project" value="UniProtKB-KW"/>
</dbReference>
<evidence type="ECO:0000256" key="1">
    <source>
        <dbReference type="ARBA" id="ARBA00022603"/>
    </source>
</evidence>